<dbReference type="RefSeq" id="WP_122201708.1">
    <property type="nucleotide sequence ID" value="NZ_CABJFV010000009.1"/>
</dbReference>
<dbReference type="EMBL" id="QSGO01000009">
    <property type="protein sequence ID" value="RHB34424.1"/>
    <property type="molecule type" value="Genomic_DNA"/>
</dbReference>
<evidence type="ECO:0000256" key="5">
    <source>
        <dbReference type="ARBA" id="ARBA00023136"/>
    </source>
</evidence>
<dbReference type="Proteomes" id="UP000284379">
    <property type="component" value="Unassembled WGS sequence"/>
</dbReference>
<evidence type="ECO:0000256" key="1">
    <source>
        <dbReference type="ARBA" id="ARBA00004651"/>
    </source>
</evidence>
<evidence type="ECO:0000256" key="2">
    <source>
        <dbReference type="ARBA" id="ARBA00022475"/>
    </source>
</evidence>
<reference evidence="7 8" key="1">
    <citation type="submission" date="2018-08" db="EMBL/GenBank/DDBJ databases">
        <title>A genome reference for cultivated species of the human gut microbiota.</title>
        <authorList>
            <person name="Zou Y."/>
            <person name="Xue W."/>
            <person name="Luo G."/>
        </authorList>
    </citation>
    <scope>NUCLEOTIDE SEQUENCE [LARGE SCALE GENOMIC DNA]</scope>
    <source>
        <strain evidence="7 8">AM40-30BH</strain>
    </source>
</reference>
<feature type="transmembrane region" description="Helical" evidence="6">
    <location>
        <begin position="337"/>
        <end position="360"/>
    </location>
</feature>
<evidence type="ECO:0000313" key="7">
    <source>
        <dbReference type="EMBL" id="RHB34424.1"/>
    </source>
</evidence>
<feature type="transmembrane region" description="Helical" evidence="6">
    <location>
        <begin position="82"/>
        <end position="103"/>
    </location>
</feature>
<dbReference type="InterPro" id="IPR002797">
    <property type="entry name" value="Polysacc_synth"/>
</dbReference>
<keyword evidence="3 6" id="KW-0812">Transmembrane</keyword>
<evidence type="ECO:0000256" key="6">
    <source>
        <dbReference type="SAM" id="Phobius"/>
    </source>
</evidence>
<evidence type="ECO:0000313" key="8">
    <source>
        <dbReference type="Proteomes" id="UP000284379"/>
    </source>
</evidence>
<feature type="transmembrane region" description="Helical" evidence="6">
    <location>
        <begin position="427"/>
        <end position="449"/>
    </location>
</feature>
<organism evidence="7 8">
    <name type="scientific">Bacteroides nordii</name>
    <dbReference type="NCBI Taxonomy" id="291645"/>
    <lineage>
        <taxon>Bacteria</taxon>
        <taxon>Pseudomonadati</taxon>
        <taxon>Bacteroidota</taxon>
        <taxon>Bacteroidia</taxon>
        <taxon>Bacteroidales</taxon>
        <taxon>Bacteroidaceae</taxon>
        <taxon>Bacteroides</taxon>
    </lineage>
</organism>
<sequence length="502" mass="57769">MTRKKVLINNSLSGVCQLVITALLTFFSIPIFIHKLGTELYGVFALVSVIGNLNLFTNLGLDVALTKFIAEQGKSVESDKDILMSLLLSFSIIFPVSIIAYLFRSFLISGLLDIPTIYYQEAEKLFCFLLPANAILLVGQTFIAVFNGIQRIYLSNMIQLIYSCIYWGGIIIVVSLGYQLGTVGLVILIAALIWITINIFCFHYYWGRIQGRIRKTHLWRNARKQIGYGTKIYTSGVVAFFNEPLFKILISNYFGVNTVAYFEIALKIRGQVAGLFNKLMQPLFPYLSQLTDTEFISRLIEDITKKIFWLVLPFCCILLFSSHDIVALWIRYDITNYSLFIIGIVVPYLVLSPLTLPIYCYLLGKNHPEKTIIIQFSSVIVNIVAFYILYHIIGIYAIILSNALSYLASYLLGVYYQKRYLQIQYKINWNSIFKMLIIFIVYMGLYYLLQFIHNYWIAIIITVTSVLLVTALLYKHFQIITKEDIERYCLNNRLVISLYNLL</sequence>
<feature type="transmembrane region" description="Helical" evidence="6">
    <location>
        <begin position="160"/>
        <end position="178"/>
    </location>
</feature>
<feature type="transmembrane region" description="Helical" evidence="6">
    <location>
        <begin position="372"/>
        <end position="389"/>
    </location>
</feature>
<comment type="subcellular location">
    <subcellularLocation>
        <location evidence="1">Cell membrane</location>
        <topology evidence="1">Multi-pass membrane protein</topology>
    </subcellularLocation>
</comment>
<evidence type="ECO:0000256" key="4">
    <source>
        <dbReference type="ARBA" id="ARBA00022989"/>
    </source>
</evidence>
<feature type="transmembrane region" description="Helical" evidence="6">
    <location>
        <begin position="455"/>
        <end position="474"/>
    </location>
</feature>
<dbReference type="AlphaFoldDB" id="A0A413VLQ7"/>
<feature type="transmembrane region" description="Helical" evidence="6">
    <location>
        <begin position="40"/>
        <end position="61"/>
    </location>
</feature>
<dbReference type="Pfam" id="PF01943">
    <property type="entry name" value="Polysacc_synt"/>
    <property type="match status" value="1"/>
</dbReference>
<evidence type="ECO:0000256" key="3">
    <source>
        <dbReference type="ARBA" id="ARBA00022692"/>
    </source>
</evidence>
<dbReference type="PANTHER" id="PTHR30250">
    <property type="entry name" value="PST FAMILY PREDICTED COLANIC ACID TRANSPORTER"/>
    <property type="match status" value="1"/>
</dbReference>
<protein>
    <submittedName>
        <fullName evidence="7">Uncharacterized protein</fullName>
    </submittedName>
</protein>
<dbReference type="InterPro" id="IPR050833">
    <property type="entry name" value="Poly_Biosynth_Transport"/>
</dbReference>
<keyword evidence="2" id="KW-1003">Cell membrane</keyword>
<comment type="caution">
    <text evidence="7">The sequence shown here is derived from an EMBL/GenBank/DDBJ whole genome shotgun (WGS) entry which is preliminary data.</text>
</comment>
<keyword evidence="5 6" id="KW-0472">Membrane</keyword>
<feature type="transmembrane region" description="Helical" evidence="6">
    <location>
        <begin position="184"/>
        <end position="206"/>
    </location>
</feature>
<feature type="transmembrane region" description="Helical" evidence="6">
    <location>
        <begin position="12"/>
        <end position="34"/>
    </location>
</feature>
<keyword evidence="4 6" id="KW-1133">Transmembrane helix</keyword>
<accession>A0A413VLQ7</accession>
<feature type="transmembrane region" description="Helical" evidence="6">
    <location>
        <begin position="307"/>
        <end position="331"/>
    </location>
</feature>
<feature type="transmembrane region" description="Helical" evidence="6">
    <location>
        <begin position="128"/>
        <end position="148"/>
    </location>
</feature>
<gene>
    <name evidence="7" type="ORF">DW888_12840</name>
</gene>
<dbReference type="GO" id="GO:0005886">
    <property type="term" value="C:plasma membrane"/>
    <property type="evidence" value="ECO:0007669"/>
    <property type="project" value="UniProtKB-SubCell"/>
</dbReference>
<name>A0A413VLQ7_9BACE</name>
<feature type="transmembrane region" description="Helical" evidence="6">
    <location>
        <begin position="395"/>
        <end position="415"/>
    </location>
</feature>
<dbReference type="PANTHER" id="PTHR30250:SF11">
    <property type="entry name" value="O-ANTIGEN TRANSPORTER-RELATED"/>
    <property type="match status" value="1"/>
</dbReference>
<proteinExistence type="predicted"/>